<reference evidence="2" key="1">
    <citation type="journal article" date="2020" name="Nature">
        <title>Giant virus diversity and host interactions through global metagenomics.</title>
        <authorList>
            <person name="Schulz F."/>
            <person name="Roux S."/>
            <person name="Paez-Espino D."/>
            <person name="Jungbluth S."/>
            <person name="Walsh D.A."/>
            <person name="Denef V.J."/>
            <person name="McMahon K.D."/>
            <person name="Konstantinidis K.T."/>
            <person name="Eloe-Fadrosh E.A."/>
            <person name="Kyrpides N.C."/>
            <person name="Woyke T."/>
        </authorList>
    </citation>
    <scope>NUCLEOTIDE SEQUENCE</scope>
    <source>
        <strain evidence="2">GVMAG-M-3300027708-5</strain>
    </source>
</reference>
<dbReference type="AlphaFoldDB" id="A0A6C0JH74"/>
<feature type="transmembrane region" description="Helical" evidence="1">
    <location>
        <begin position="841"/>
        <end position="860"/>
    </location>
</feature>
<evidence type="ECO:0008006" key="3">
    <source>
        <dbReference type="Google" id="ProtNLM"/>
    </source>
</evidence>
<accession>A0A6C0JH74</accession>
<name>A0A6C0JH74_9ZZZZ</name>
<keyword evidence="1" id="KW-1133">Transmembrane helix</keyword>
<proteinExistence type="predicted"/>
<organism evidence="2">
    <name type="scientific">viral metagenome</name>
    <dbReference type="NCBI Taxonomy" id="1070528"/>
    <lineage>
        <taxon>unclassified sequences</taxon>
        <taxon>metagenomes</taxon>
        <taxon>organismal metagenomes</taxon>
    </lineage>
</organism>
<evidence type="ECO:0000313" key="2">
    <source>
        <dbReference type="EMBL" id="QHU04992.1"/>
    </source>
</evidence>
<keyword evidence="1" id="KW-0472">Membrane</keyword>
<sequence>MSSLTGTDYDNNSNVLNKLIANAAGKGITQLAKDYNFLYFQPDPNGYPTADVGCHAPSENDPSKSSVDMMPLNKLHTNESCKFNAALLQSKNKWTEQTKIKDWTASKIKPGLNENKVASDMGTNPKFFLAASGITKTINKNFNITNSTGGIYSCEWYGFFKPKSQTTPTTTTANQYTFSVECTNKFFIWIGDVAVNDYTALTSTLTNASTNPKTSIIFPILYNRLYPIRIQCNFQKNGDKFVLTIKDAKSILVSPEEVFVTYYNNDDSLFEKSMLYYSLTESSPELSAKGLYNCYVSNTNTDSVLKLKKNPNGYKYKIIWQLIPDSASALLNSTNVLKYLPASPTSAGSIATLSICNAGSSGGIVKSFSNPTDGGDINVSGNLALSDSGVLTIGSTTVTRSSSSADPTVAPNLDWKIYATSNTILASMDIKNIPLSGIQSGTVLLISENGSYKLEFLATGNLVLKQSMIACNGKNANNFNYSTITDNNSYYLYRVDADEKMNRMFMTSNNAKTLSPISYANNGFALSNVQGDYTNYADYFPPDDTSKEININTYKNTNPRIQTCKALCSNDLTCNYVYEYTKNADSTGATYCLKGTDANIPAQFIPKQPGSIYNKSKINVRNYQPNLPTGDTRNYIGGTTITTNYVPYQDYQLLVNDPFVVNDEFQIGYNGLDSELRNRLIINHNYINGTGQPLGQDPIMETFTITQKNGYQTSESVNAIGANPFKPESTPSSEKINLPTRITNQQINPLLGISANYSTLLDNINAKYTDISNNIDSYKVNRNNVLYVPNIKTSNPNYAANEKKRQYDFNGDSLAYNSYKPTISDAINQDLNILILQENQLYMLSAITIAALIIGAIYFGKE</sequence>
<dbReference type="EMBL" id="MN740406">
    <property type="protein sequence ID" value="QHU04992.1"/>
    <property type="molecule type" value="Genomic_DNA"/>
</dbReference>
<protein>
    <recommendedName>
        <fullName evidence="3">PA14 domain-containing protein</fullName>
    </recommendedName>
</protein>
<keyword evidence="1" id="KW-0812">Transmembrane</keyword>
<evidence type="ECO:0000256" key="1">
    <source>
        <dbReference type="SAM" id="Phobius"/>
    </source>
</evidence>